<accession>A0A8T1W6E7</accession>
<comment type="caution">
    <text evidence="2">The sequence shown here is derived from an EMBL/GenBank/DDBJ whole genome shotgun (WGS) entry which is preliminary data.</text>
</comment>
<dbReference type="AlphaFoldDB" id="A0A8T1W6E7"/>
<proteinExistence type="predicted"/>
<dbReference type="EMBL" id="JAGDFM010000064">
    <property type="protein sequence ID" value="KAG7388258.1"/>
    <property type="molecule type" value="Genomic_DNA"/>
</dbReference>
<dbReference type="Proteomes" id="UP000694044">
    <property type="component" value="Unassembled WGS sequence"/>
</dbReference>
<name>A0A8T1W6E7_9STRA</name>
<sequence length="787" mass="89790">MTNQTAMALGTRSTSAPSRPAASTRSPKRKREHEASSLQRQVAQKLQLCADVSDSVASVRRCLHHQMQRYKAHKARTKQLSRLRVAVEQMTHFQALFGAEMDGESAGTPQVMSLRKRCDKLLFKMSNRKKPLALRTHKVVKRLPRLMKKATSIVVDRRRLIQEQHELPPRHQWVPMILWKMYEDVVDVVPKEGKKKPLKAAMHEVMKTLKETNPFFYLQVLYQPPPPHLDRRWEIGASEKLTAISATMTPFFRNLRRRSFALANTKDPSVRIRYGWNKLRVTLAFARRAARHFHFLILHLYAVAMECAAPNVNAGIISEKAASGILSEDAELRTRLRLSRNSATSEDYLLKESYEWTPELLAYLDEWRFHRDNGRVRHGFDWRERHQDFLPLFPLEERPRRHSGRIPRVDVLAQIGYLFRDVDRTWQKSRLGTSRFQSMSIKEIGVFEKKIKGSLGAVVNLVYKMMLARWMDRRKRSAEWWNSLDLCERETLHAESEMVDLPDDFLADYGEESQDEACEVPPIATAELTEDLQDATDAESVEQKEIPRTRVDLPARGAFRNPTTVNFRDDVAHASTAKVVILKVPAPSGHVSPKPLARQQPIRLREIYAWSDEEITKFGRETERIAEVRAAMLGLCDGLQWPKASLETASKPDARPDFGEHIRDDWRVACISSQLCALANNAVAFAEEAAMHDAATALTTKPSLRLTEDKSAPLQDNSSQTASQAASEDPTVEEMQESVRDANHNVAELLSLYDGQHSTEWCDTILSTGLATVELLRLTQQLYGRAG</sequence>
<reference evidence="2" key="1">
    <citation type="submission" date="2021-02" db="EMBL/GenBank/DDBJ databases">
        <authorList>
            <person name="Palmer J.M."/>
        </authorList>
    </citation>
    <scope>NUCLEOTIDE SEQUENCE</scope>
    <source>
        <strain evidence="2">SCRP734</strain>
    </source>
</reference>
<feature type="compositionally biased region" description="Low complexity" evidence="1">
    <location>
        <begin position="11"/>
        <end position="25"/>
    </location>
</feature>
<evidence type="ECO:0000313" key="2">
    <source>
        <dbReference type="EMBL" id="KAG7388258.1"/>
    </source>
</evidence>
<feature type="compositionally biased region" description="Polar residues" evidence="1">
    <location>
        <begin position="714"/>
        <end position="726"/>
    </location>
</feature>
<feature type="region of interest" description="Disordered" evidence="1">
    <location>
        <begin position="709"/>
        <end position="738"/>
    </location>
</feature>
<organism evidence="2 3">
    <name type="scientific">Phytophthora pseudosyringae</name>
    <dbReference type="NCBI Taxonomy" id="221518"/>
    <lineage>
        <taxon>Eukaryota</taxon>
        <taxon>Sar</taxon>
        <taxon>Stramenopiles</taxon>
        <taxon>Oomycota</taxon>
        <taxon>Peronosporomycetes</taxon>
        <taxon>Peronosporales</taxon>
        <taxon>Peronosporaceae</taxon>
        <taxon>Phytophthora</taxon>
    </lineage>
</organism>
<feature type="region of interest" description="Disordered" evidence="1">
    <location>
        <begin position="1"/>
        <end position="39"/>
    </location>
</feature>
<keyword evidence="3" id="KW-1185">Reference proteome</keyword>
<gene>
    <name evidence="2" type="ORF">PHYPSEUDO_012916</name>
</gene>
<evidence type="ECO:0000256" key="1">
    <source>
        <dbReference type="SAM" id="MobiDB-lite"/>
    </source>
</evidence>
<protein>
    <submittedName>
        <fullName evidence="2">Uncharacterized protein</fullName>
    </submittedName>
</protein>
<dbReference type="OrthoDB" id="126858at2759"/>
<evidence type="ECO:0000313" key="3">
    <source>
        <dbReference type="Proteomes" id="UP000694044"/>
    </source>
</evidence>